<reference evidence="2" key="1">
    <citation type="journal article" date="2020" name="Stud. Mycol.">
        <title>101 Dothideomycetes genomes: a test case for predicting lifestyles and emergence of pathogens.</title>
        <authorList>
            <person name="Haridas S."/>
            <person name="Albert R."/>
            <person name="Binder M."/>
            <person name="Bloem J."/>
            <person name="Labutti K."/>
            <person name="Salamov A."/>
            <person name="Andreopoulos B."/>
            <person name="Baker S."/>
            <person name="Barry K."/>
            <person name="Bills G."/>
            <person name="Bluhm B."/>
            <person name="Cannon C."/>
            <person name="Castanera R."/>
            <person name="Culley D."/>
            <person name="Daum C."/>
            <person name="Ezra D."/>
            <person name="Gonzalez J."/>
            <person name="Henrissat B."/>
            <person name="Kuo A."/>
            <person name="Liang C."/>
            <person name="Lipzen A."/>
            <person name="Lutzoni F."/>
            <person name="Magnuson J."/>
            <person name="Mondo S."/>
            <person name="Nolan M."/>
            <person name="Ohm R."/>
            <person name="Pangilinan J."/>
            <person name="Park H.-J."/>
            <person name="Ramirez L."/>
            <person name="Alfaro M."/>
            <person name="Sun H."/>
            <person name="Tritt A."/>
            <person name="Yoshinaga Y."/>
            <person name="Zwiers L.-H."/>
            <person name="Turgeon B."/>
            <person name="Goodwin S."/>
            <person name="Spatafora J."/>
            <person name="Crous P."/>
            <person name="Grigoriev I."/>
        </authorList>
    </citation>
    <scope>NUCLEOTIDE SEQUENCE</scope>
    <source>
        <strain evidence="2">CBS 119925</strain>
    </source>
</reference>
<evidence type="ECO:0000259" key="1">
    <source>
        <dbReference type="Pfam" id="PF00294"/>
    </source>
</evidence>
<dbReference type="InterPro" id="IPR029056">
    <property type="entry name" value="Ribokinase-like"/>
</dbReference>
<keyword evidence="2" id="KW-0808">Transferase</keyword>
<dbReference type="PANTHER" id="PTHR47098">
    <property type="entry name" value="PROTEIN MAK32"/>
    <property type="match status" value="1"/>
</dbReference>
<dbReference type="Gene3D" id="3.40.1190.20">
    <property type="match status" value="1"/>
</dbReference>
<feature type="domain" description="Carbohydrate kinase PfkB" evidence="1">
    <location>
        <begin position="175"/>
        <end position="313"/>
    </location>
</feature>
<keyword evidence="2" id="KW-0418">Kinase</keyword>
<evidence type="ECO:0000313" key="3">
    <source>
        <dbReference type="Proteomes" id="UP000799440"/>
    </source>
</evidence>
<keyword evidence="3" id="KW-1185">Reference proteome</keyword>
<gene>
    <name evidence="2" type="ORF">M011DRAFT_408546</name>
</gene>
<proteinExistence type="predicted"/>
<dbReference type="AlphaFoldDB" id="A0A6A6V1T5"/>
<dbReference type="InterPro" id="IPR011611">
    <property type="entry name" value="PfkB_dom"/>
</dbReference>
<dbReference type="PANTHER" id="PTHR47098:SF2">
    <property type="entry name" value="PROTEIN MAK32"/>
    <property type="match status" value="1"/>
</dbReference>
<dbReference type="Pfam" id="PF00294">
    <property type="entry name" value="PfkB"/>
    <property type="match status" value="1"/>
</dbReference>
<organism evidence="2 3">
    <name type="scientific">Sporormia fimetaria CBS 119925</name>
    <dbReference type="NCBI Taxonomy" id="1340428"/>
    <lineage>
        <taxon>Eukaryota</taxon>
        <taxon>Fungi</taxon>
        <taxon>Dikarya</taxon>
        <taxon>Ascomycota</taxon>
        <taxon>Pezizomycotina</taxon>
        <taxon>Dothideomycetes</taxon>
        <taxon>Pleosporomycetidae</taxon>
        <taxon>Pleosporales</taxon>
        <taxon>Sporormiaceae</taxon>
        <taxon>Sporormia</taxon>
    </lineage>
</organism>
<dbReference type="EMBL" id="MU006589">
    <property type="protein sequence ID" value="KAF2744415.1"/>
    <property type="molecule type" value="Genomic_DNA"/>
</dbReference>
<sequence length="348" mass="37906">MDFCTMGLFIIDDIEFPPPKPKVTNVLGGAGTYSALGARLFAQPPRSRAVGWIVDAGSDFPLELRETIASWDTGVLIRETPQRLTTRSWNGYGEHEHRAFRYLTPKLRLDHRDLIGTPLLWSKSFHLICHPLRCIDLVENILALRNQSAHTGAKPPRPLFIWEPVPDLCTPGELQNTLKALRSVDVVSPNHSELGALFGKDTNGPHHVDYRLIEQLCDQWLASGIGENGKGAVVVRAGKDGCFVKRAGLQRWLPAYHQSADSVIDPTGGGNGFLGGLAMGLVRAGAAPGLDNLEEAAIWGSVSASFAIEQIGAPVLSHGSQGEETWNKAGVADRVVAFKQRLQTYVQP</sequence>
<protein>
    <submittedName>
        <fullName evidence="2">Ribokinase-like protein</fullName>
    </submittedName>
</protein>
<evidence type="ECO:0000313" key="2">
    <source>
        <dbReference type="EMBL" id="KAF2744415.1"/>
    </source>
</evidence>
<dbReference type="Proteomes" id="UP000799440">
    <property type="component" value="Unassembled WGS sequence"/>
</dbReference>
<dbReference type="SUPFAM" id="SSF53613">
    <property type="entry name" value="Ribokinase-like"/>
    <property type="match status" value="1"/>
</dbReference>
<name>A0A6A6V1T5_9PLEO</name>
<accession>A0A6A6V1T5</accession>
<dbReference type="GO" id="GO:0016301">
    <property type="term" value="F:kinase activity"/>
    <property type="evidence" value="ECO:0007669"/>
    <property type="project" value="UniProtKB-KW"/>
</dbReference>
<dbReference type="OrthoDB" id="497927at2759"/>